<reference evidence="4" key="2">
    <citation type="submission" date="2020-10" db="UniProtKB">
        <authorList>
            <consortium name="WormBaseParasite"/>
        </authorList>
    </citation>
    <scope>IDENTIFICATION</scope>
</reference>
<organism evidence="3 4">
    <name type="scientific">Panagrellus redivivus</name>
    <name type="common">Microworm</name>
    <dbReference type="NCBI Taxonomy" id="6233"/>
    <lineage>
        <taxon>Eukaryota</taxon>
        <taxon>Metazoa</taxon>
        <taxon>Ecdysozoa</taxon>
        <taxon>Nematoda</taxon>
        <taxon>Chromadorea</taxon>
        <taxon>Rhabditida</taxon>
        <taxon>Tylenchina</taxon>
        <taxon>Panagrolaimomorpha</taxon>
        <taxon>Panagrolaimoidea</taxon>
        <taxon>Panagrolaimidae</taxon>
        <taxon>Panagrellus</taxon>
    </lineage>
</organism>
<protein>
    <submittedName>
        <fullName evidence="4">EF-hand domain-containing protein</fullName>
    </submittedName>
</protein>
<evidence type="ECO:0000256" key="2">
    <source>
        <dbReference type="SAM" id="MobiDB-lite"/>
    </source>
</evidence>
<keyword evidence="1" id="KW-0175">Coiled coil</keyword>
<evidence type="ECO:0000313" key="4">
    <source>
        <dbReference type="WBParaSite" id="Pan_g2784.t1"/>
    </source>
</evidence>
<sequence>MEMDLLTENQALKAQINDLKSNLEAERNARAETDRHHAELVAIYRSTIDWCEKERSAHLEHIQLLEKQIEDNKTNSLQERLEALEKLAITLESRKFEWSGTRVQNREVDDRDSSEKCSENVTLDPPTVNDDCQESSAAEPSSSNKSEGSAVIKLGLNMLLSGQRKMNLEGIMSLYTEFHAKEDFDDADDGWKKYFVEVVTCELDGKLDNVSAVAQRLMNNVHIEQFQDPVEGVHVEKSQFDKEELKCLELICDALCIDFKAS</sequence>
<feature type="coiled-coil region" evidence="1">
    <location>
        <begin position="67"/>
        <end position="94"/>
    </location>
</feature>
<keyword evidence="3" id="KW-1185">Reference proteome</keyword>
<feature type="region of interest" description="Disordered" evidence="2">
    <location>
        <begin position="107"/>
        <end position="147"/>
    </location>
</feature>
<dbReference type="Proteomes" id="UP000492821">
    <property type="component" value="Unassembled WGS sequence"/>
</dbReference>
<dbReference type="WBParaSite" id="Pan_g2784.t1">
    <property type="protein sequence ID" value="Pan_g2784.t1"/>
    <property type="gene ID" value="Pan_g2784"/>
</dbReference>
<feature type="compositionally biased region" description="Basic and acidic residues" evidence="2">
    <location>
        <begin position="107"/>
        <end position="118"/>
    </location>
</feature>
<proteinExistence type="predicted"/>
<accession>A0A7E4ZYB5</accession>
<reference evidence="3" key="1">
    <citation type="journal article" date="2013" name="Genetics">
        <title>The draft genome and transcriptome of Panagrellus redivivus are shaped by the harsh demands of a free-living lifestyle.</title>
        <authorList>
            <person name="Srinivasan J."/>
            <person name="Dillman A.R."/>
            <person name="Macchietto M.G."/>
            <person name="Heikkinen L."/>
            <person name="Lakso M."/>
            <person name="Fracchia K.M."/>
            <person name="Antoshechkin I."/>
            <person name="Mortazavi A."/>
            <person name="Wong G."/>
            <person name="Sternberg P.W."/>
        </authorList>
    </citation>
    <scope>NUCLEOTIDE SEQUENCE [LARGE SCALE GENOMIC DNA]</scope>
    <source>
        <strain evidence="3">MT8872</strain>
    </source>
</reference>
<evidence type="ECO:0000256" key="1">
    <source>
        <dbReference type="SAM" id="Coils"/>
    </source>
</evidence>
<feature type="coiled-coil region" evidence="1">
    <location>
        <begin position="2"/>
        <end position="36"/>
    </location>
</feature>
<name>A0A7E4ZYB5_PANRE</name>
<feature type="compositionally biased region" description="Low complexity" evidence="2">
    <location>
        <begin position="134"/>
        <end position="147"/>
    </location>
</feature>
<dbReference type="AlphaFoldDB" id="A0A7E4ZYB5"/>
<evidence type="ECO:0000313" key="3">
    <source>
        <dbReference type="Proteomes" id="UP000492821"/>
    </source>
</evidence>